<keyword evidence="4" id="KW-0812">Transmembrane</keyword>
<feature type="transmembrane region" description="Helical" evidence="4">
    <location>
        <begin position="238"/>
        <end position="256"/>
    </location>
</feature>
<dbReference type="SUPFAM" id="SSF52540">
    <property type="entry name" value="P-loop containing nucleoside triphosphate hydrolases"/>
    <property type="match status" value="3"/>
</dbReference>
<reference evidence="6" key="1">
    <citation type="submission" date="2023-07" db="EMBL/GenBank/DDBJ databases">
        <title>Degradation of tert-butanol by M. austroafricanum TBA100.</title>
        <authorList>
            <person name="Helbich S."/>
            <person name="Vainshtein Y."/>
        </authorList>
    </citation>
    <scope>NUCLEOTIDE SEQUENCE</scope>
    <source>
        <strain evidence="6">TBA100</strain>
    </source>
</reference>
<dbReference type="Proteomes" id="UP001172687">
    <property type="component" value="Unassembled WGS sequence"/>
</dbReference>
<proteinExistence type="predicted"/>
<keyword evidence="1 3" id="KW-0547">Nucleotide-binding</keyword>
<comment type="caution">
    <text evidence="6">The sequence shown here is derived from an EMBL/GenBank/DDBJ whole genome shotgun (WGS) entry which is preliminary data.</text>
</comment>
<evidence type="ECO:0000256" key="3">
    <source>
        <dbReference type="PROSITE-ProRule" id="PRU00289"/>
    </source>
</evidence>
<protein>
    <submittedName>
        <fullName evidence="6">FtsK/SpoIIIE domain-containing protein</fullName>
    </submittedName>
</protein>
<dbReference type="InterPro" id="IPR002543">
    <property type="entry name" value="FtsK_dom"/>
</dbReference>
<feature type="transmembrane region" description="Helical" evidence="4">
    <location>
        <begin position="263"/>
        <end position="280"/>
    </location>
</feature>
<dbReference type="Gene3D" id="3.40.50.300">
    <property type="entry name" value="P-loop containing nucleotide triphosphate hydrolases"/>
    <property type="match status" value="4"/>
</dbReference>
<organism evidence="6 7">
    <name type="scientific">Mycolicibacterium austroafricanum</name>
    <name type="common">Mycobacterium austroafricanum</name>
    <dbReference type="NCBI Taxonomy" id="39687"/>
    <lineage>
        <taxon>Bacteria</taxon>
        <taxon>Bacillati</taxon>
        <taxon>Actinomycetota</taxon>
        <taxon>Actinomycetes</taxon>
        <taxon>Mycobacteriales</taxon>
        <taxon>Mycobacteriaceae</taxon>
        <taxon>Mycolicibacterium</taxon>
    </lineage>
</organism>
<keyword evidence="2 3" id="KW-0067">ATP-binding</keyword>
<evidence type="ECO:0000256" key="4">
    <source>
        <dbReference type="SAM" id="Phobius"/>
    </source>
</evidence>
<evidence type="ECO:0000259" key="5">
    <source>
        <dbReference type="PROSITE" id="PS50901"/>
    </source>
</evidence>
<dbReference type="Gene3D" id="2.60.200.20">
    <property type="match status" value="1"/>
</dbReference>
<dbReference type="PROSITE" id="PS50901">
    <property type="entry name" value="FTSK"/>
    <property type="match status" value="2"/>
</dbReference>
<evidence type="ECO:0000256" key="1">
    <source>
        <dbReference type="ARBA" id="ARBA00022741"/>
    </source>
</evidence>
<accession>A0ABT8HKJ7</accession>
<feature type="binding site" evidence="3">
    <location>
        <begin position="1025"/>
        <end position="1032"/>
    </location>
    <ligand>
        <name>ATP</name>
        <dbReference type="ChEBI" id="CHEBI:30616"/>
    </ligand>
</feature>
<feature type="domain" description="FtsK" evidence="5">
    <location>
        <begin position="685"/>
        <end position="873"/>
    </location>
</feature>
<name>A0ABT8HKJ7_MYCAO</name>
<dbReference type="InterPro" id="IPR050206">
    <property type="entry name" value="FtsK/SpoIIIE/SftA"/>
</dbReference>
<keyword evidence="7" id="KW-1185">Reference proteome</keyword>
<evidence type="ECO:0000313" key="6">
    <source>
        <dbReference type="EMBL" id="MDN4521280.1"/>
    </source>
</evidence>
<dbReference type="InterPro" id="IPR008984">
    <property type="entry name" value="SMAD_FHA_dom_sf"/>
</dbReference>
<dbReference type="SMART" id="SM00382">
    <property type="entry name" value="AAA"/>
    <property type="match status" value="3"/>
</dbReference>
<dbReference type="Pfam" id="PF16697">
    <property type="entry name" value="Yop-YscD_cpl"/>
    <property type="match status" value="1"/>
</dbReference>
<dbReference type="InterPro" id="IPR027417">
    <property type="entry name" value="P-loop_NTPase"/>
</dbReference>
<keyword evidence="4" id="KW-0472">Membrane</keyword>
<dbReference type="InterPro" id="IPR032030">
    <property type="entry name" value="YscD_cytoplasmic_dom"/>
</dbReference>
<feature type="binding site" evidence="3">
    <location>
        <begin position="703"/>
        <end position="710"/>
    </location>
    <ligand>
        <name>ATP</name>
        <dbReference type="ChEBI" id="CHEBI:30616"/>
    </ligand>
</feature>
<feature type="domain" description="FtsK" evidence="5">
    <location>
        <begin position="994"/>
        <end position="1199"/>
    </location>
</feature>
<dbReference type="PANTHER" id="PTHR22683">
    <property type="entry name" value="SPORULATION PROTEIN RELATED"/>
    <property type="match status" value="1"/>
</dbReference>
<dbReference type="Pfam" id="PF01580">
    <property type="entry name" value="FtsK_SpoIIIE"/>
    <property type="match status" value="2"/>
</dbReference>
<dbReference type="EMBL" id="JAUHTC010000089">
    <property type="protein sequence ID" value="MDN4521280.1"/>
    <property type="molecule type" value="Genomic_DNA"/>
</dbReference>
<dbReference type="InterPro" id="IPR003593">
    <property type="entry name" value="AAA+_ATPase"/>
</dbReference>
<dbReference type="RefSeq" id="WP_208675619.1">
    <property type="nucleotide sequence ID" value="NZ_CP070380.1"/>
</dbReference>
<gene>
    <name evidence="6" type="ORF">QYF68_26160</name>
</gene>
<dbReference type="PANTHER" id="PTHR22683:SF1">
    <property type="entry name" value="TYPE VII SECRETION SYSTEM PROTEIN ESSC"/>
    <property type="match status" value="1"/>
</dbReference>
<sequence length="1483" mass="156894">MHLKLILRREDGTRAQVAVTADATATVSDLATALATNDPDRRPARPPANLTLKLEHASFDTGTPGRILDPVRSLIDSGVRSGATVSIAGAPAVAARTRLGRSVAVLRVLEGPDAGREFSLPAGNSTIGTGLTCDVMLSDPGIKDVHAVIAVNESVEIANLAGPDGVILAGRPVQRASLSSTDAVRLAQTSVAILHTVRPGAAQTDSAAIEFNRSPRVVSRFAERVFPAPKPPGPPEPAHFPVVSMVLPLIMGLVLFAVTRSMLSVVFIALSPLLMVGMYFDSRYQARKKHRLAVDRFAEAQRELAAELATTQQVERAVRRGEAPALEEVVEAIHRLGGLLWTHRPEHSEFLTLRIGLGDVPSRCRVEIPGDNDSEPKYARQLTELRDEFATLSDAPVVADFRECGALGVCGPRGLVDGVARAIVLQLVGLHSPAELTLTAFSSQTSRSSWEWLEWLPHAGSIHSPLTGNHLTDSENGGVALLSRLEDLVKQRAAAESRSSAATFGAIPPDSTATGQRAPLTLPAVVVLVDDTAPIDRSRLTRLAERGPAVGVYVLWVATQVSSLPASCRTFVLVETEASGSTVGEVRHGRHSFPVACDGIDVADAKSLALLLAPLMDVGAAVEDATDLPRSVSYLSLTGTALASDPSAVTRQWLSNDTVTVRDGRPPQAREKQAGLPALVGSTGIHDFRLDLREQGPHALVGGTTGSGKSEFLQSWMLGMATAHSPDRVTFLLVDYKGGTAFKECAELPHTVGLVTDLSPHLVRRALTSLRAEIRRREELLNAKGTKSLVELEQSGDADTPPSLVIVVDEFAALVTEVPEFVDGVIDVAQRGRSLGLHLILATQRPAGVIKDNLRANTNLRIALRLADADDSLDVIGDPMAAYFPPEHPGRAAAKTGPGRLTTFQSGYVSGRTGDGPSVTPIDIWEFVFGRRRPWNTRGPKRPAASGPTDIARIVGTVRRAADQLRIPAPRKPWLEELHPMYALESLTAHAAPGQLVLGLADLPDTQAQPLGTYQPDDGNLAIIGTSGSGKSTALRTLAVSAGLAFLSGDGPTHVYALDFAAGGLGMLEALPHVAAVINGGDDERIGRVLRRLTAILDERARGFARTNVSTLAEYRAATGYDEPRMLLLIDGISPFRDLYEHVGNSTYFAMFSQITSDGRRLGLHVVVTGDRPGAITTSLNSMMQQRLTLRLASADDYLLVGVPSDVLSVTSPPGRGIMVDNELQVAVLGGDRNMGAQAAAIAELANTLRDKGFPAPEAVARLSDRIPLDSLPPSSASGDPIVGVADESLTPIGVASHGTFLVAGPPGSGRTTALVTLAQAVHRTDPAARIIHVAPTRSAISGLQVWSESVTGVAEALALSSSLISRAQSGSSAPLMVVMESVTGFANTDAESELARMVKILSEASGFVVGEAEVSTWNQGYQLGPVFKSARRGLLLAPGGVESDTLLNTPIGTIRRRDFPPGRGVLVKNGKGVWLQVAQPVI</sequence>
<dbReference type="CDD" id="cd01127">
    <property type="entry name" value="TrwB_TraG_TraD_VirD4"/>
    <property type="match status" value="1"/>
</dbReference>
<evidence type="ECO:0000256" key="2">
    <source>
        <dbReference type="ARBA" id="ARBA00022840"/>
    </source>
</evidence>
<evidence type="ECO:0000313" key="7">
    <source>
        <dbReference type="Proteomes" id="UP001172687"/>
    </source>
</evidence>
<keyword evidence="4" id="KW-1133">Transmembrane helix</keyword>
<dbReference type="SUPFAM" id="SSF49879">
    <property type="entry name" value="SMAD/FHA domain"/>
    <property type="match status" value="1"/>
</dbReference>